<evidence type="ECO:0000256" key="1">
    <source>
        <dbReference type="ARBA" id="ARBA00022741"/>
    </source>
</evidence>
<dbReference type="GO" id="GO:0005524">
    <property type="term" value="F:ATP binding"/>
    <property type="evidence" value="ECO:0007669"/>
    <property type="project" value="UniProtKB-KW"/>
</dbReference>
<dbReference type="EMBL" id="CP008796">
    <property type="protein sequence ID" value="AIH03772.1"/>
    <property type="molecule type" value="Genomic_DNA"/>
</dbReference>
<dbReference type="SUPFAM" id="SSF52540">
    <property type="entry name" value="P-loop containing nucleoside triphosphate hydrolases"/>
    <property type="match status" value="1"/>
</dbReference>
<feature type="binding site" evidence="3">
    <location>
        <begin position="10"/>
        <end position="17"/>
    </location>
    <ligand>
        <name>ATP</name>
        <dbReference type="ChEBI" id="CHEBI:30616"/>
    </ligand>
</feature>
<evidence type="ECO:0000313" key="5">
    <source>
        <dbReference type="Proteomes" id="UP000028481"/>
    </source>
</evidence>
<evidence type="ECO:0000256" key="3">
    <source>
        <dbReference type="PIRSR" id="PIRSR003092-1"/>
    </source>
</evidence>
<dbReference type="PANTHER" id="PTHR43384:SF4">
    <property type="entry name" value="CELLULOSE BIOSYNTHESIS PROTEIN BCSQ-RELATED"/>
    <property type="match status" value="1"/>
</dbReference>
<dbReference type="Proteomes" id="UP000028481">
    <property type="component" value="Chromosome"/>
</dbReference>
<proteinExistence type="predicted"/>
<dbReference type="InterPro" id="IPR027417">
    <property type="entry name" value="P-loop_NTPase"/>
</dbReference>
<dbReference type="InterPro" id="IPR050625">
    <property type="entry name" value="ParA/MinD_ATPase"/>
</dbReference>
<dbReference type="PIRSF" id="PIRSF003092">
    <property type="entry name" value="MinD"/>
    <property type="match status" value="1"/>
</dbReference>
<dbReference type="CDD" id="cd02038">
    <property type="entry name" value="FlhG-like"/>
    <property type="match status" value="1"/>
</dbReference>
<evidence type="ECO:0000256" key="2">
    <source>
        <dbReference type="ARBA" id="ARBA00022840"/>
    </source>
</evidence>
<dbReference type="GO" id="GO:0016887">
    <property type="term" value="F:ATP hydrolysis activity"/>
    <property type="evidence" value="ECO:0007669"/>
    <property type="project" value="TreeGrafter"/>
</dbReference>
<evidence type="ECO:0000313" key="4">
    <source>
        <dbReference type="EMBL" id="AIH03772.1"/>
    </source>
</evidence>
<dbReference type="PaxDb" id="289377-HL41_02595"/>
<keyword evidence="5" id="KW-1185">Reference proteome</keyword>
<dbReference type="InterPro" id="IPR033756">
    <property type="entry name" value="YlxH/NBP35"/>
</dbReference>
<dbReference type="Pfam" id="PF10609">
    <property type="entry name" value="ParA"/>
    <property type="match status" value="1"/>
</dbReference>
<dbReference type="InterPro" id="IPR033875">
    <property type="entry name" value="FlhG"/>
</dbReference>
<organism evidence="4 5">
    <name type="scientific">Thermodesulfobacterium commune DSM 2178</name>
    <dbReference type="NCBI Taxonomy" id="289377"/>
    <lineage>
        <taxon>Bacteria</taxon>
        <taxon>Pseudomonadati</taxon>
        <taxon>Thermodesulfobacteriota</taxon>
        <taxon>Thermodesulfobacteria</taxon>
        <taxon>Thermodesulfobacteriales</taxon>
        <taxon>Thermodesulfobacteriaceae</taxon>
        <taxon>Thermodesulfobacterium</taxon>
    </lineage>
</organism>
<dbReference type="PANTHER" id="PTHR43384">
    <property type="entry name" value="SEPTUM SITE-DETERMINING PROTEIN MIND HOMOLOG, CHLOROPLASTIC-RELATED"/>
    <property type="match status" value="1"/>
</dbReference>
<dbReference type="RefSeq" id="WP_038061161.1">
    <property type="nucleotide sequence ID" value="NZ_CP008796.1"/>
</dbReference>
<accession>A0A075WYP9</accession>
<dbReference type="GO" id="GO:0009898">
    <property type="term" value="C:cytoplasmic side of plasma membrane"/>
    <property type="evidence" value="ECO:0007669"/>
    <property type="project" value="TreeGrafter"/>
</dbReference>
<dbReference type="HOGENOM" id="CLU_037612_0_0_0"/>
<dbReference type="Gene3D" id="3.40.50.300">
    <property type="entry name" value="P-loop containing nucleotide triphosphate hydrolases"/>
    <property type="match status" value="1"/>
</dbReference>
<protein>
    <submittedName>
        <fullName evidence="4">Uncharacterized protein</fullName>
    </submittedName>
</protein>
<dbReference type="GO" id="GO:0051782">
    <property type="term" value="P:negative regulation of cell division"/>
    <property type="evidence" value="ECO:0007669"/>
    <property type="project" value="TreeGrafter"/>
</dbReference>
<gene>
    <name evidence="4" type="ORF">HL41_02595</name>
</gene>
<name>A0A075WYP9_9BACT</name>
<dbReference type="OrthoDB" id="9816297at2"/>
<dbReference type="GO" id="GO:0005829">
    <property type="term" value="C:cytosol"/>
    <property type="evidence" value="ECO:0007669"/>
    <property type="project" value="TreeGrafter"/>
</dbReference>
<dbReference type="STRING" id="289377.HL41_02595"/>
<dbReference type="AlphaFoldDB" id="A0A075WYP9"/>
<dbReference type="InterPro" id="IPR025501">
    <property type="entry name" value="MinD_FleN"/>
</dbReference>
<keyword evidence="1 3" id="KW-0547">Nucleotide-binding</keyword>
<dbReference type="KEGG" id="tcm:HL41_02595"/>
<dbReference type="eggNOG" id="COG0455">
    <property type="taxonomic scope" value="Bacteria"/>
</dbReference>
<keyword evidence="2 3" id="KW-0067">ATP-binding</keyword>
<sequence>MRSIAVASGKGGVGKTSFVINLSLALTQLQQKVLIFDADLGLANVDVMLGISPKYDIRYVLNGEMSLKDIIYSTDYNIDIIPAGSGVVELTHLTSMQKLLLKEQMEEAFKNYDYLIFDASAGISENVLFFFLLGGERIVICTPEPTSIADAYALIKVAYKKHRIKDFYLVVNMINQEEDGKKIYQQLLYVQEKFLPEIKLSYLGGIPYDECVKKAIRSQVPYLLMCPDKPCSLKIKEIAYKLMKYNPQASQGLEAFLERVVSL</sequence>
<reference evidence="4 5" key="1">
    <citation type="journal article" date="2015" name="Genome Announc.">
        <title>Genome Sequence of a Sulfate-Reducing Thermophilic Bacterium, Thermodesulfobacterium commune DSM 2178T (Phylum Thermodesulfobacteria).</title>
        <authorList>
            <person name="Bhatnagar S."/>
            <person name="Badger J.H."/>
            <person name="Madupu R."/>
            <person name="Khouri H.M."/>
            <person name="O'Connor E.M."/>
            <person name="Robb F.T."/>
            <person name="Ward N.L."/>
            <person name="Eisen J.A."/>
        </authorList>
    </citation>
    <scope>NUCLEOTIDE SEQUENCE [LARGE SCALE GENOMIC DNA]</scope>
    <source>
        <strain evidence="4 5">DSM 2178</strain>
    </source>
</reference>